<evidence type="ECO:0000313" key="2">
    <source>
        <dbReference type="EMBL" id="GMN59315.1"/>
    </source>
</evidence>
<comment type="caution">
    <text evidence="2">The sequence shown here is derived from an EMBL/GenBank/DDBJ whole genome shotgun (WGS) entry which is preliminary data.</text>
</comment>
<accession>A0AA88J150</accession>
<feature type="region of interest" description="Disordered" evidence="1">
    <location>
        <begin position="243"/>
        <end position="263"/>
    </location>
</feature>
<evidence type="ECO:0000256" key="1">
    <source>
        <dbReference type="SAM" id="MobiDB-lite"/>
    </source>
</evidence>
<reference evidence="2" key="1">
    <citation type="submission" date="2023-07" db="EMBL/GenBank/DDBJ databases">
        <title>draft genome sequence of fig (Ficus carica).</title>
        <authorList>
            <person name="Takahashi T."/>
            <person name="Nishimura K."/>
        </authorList>
    </citation>
    <scope>NUCLEOTIDE SEQUENCE</scope>
</reference>
<gene>
    <name evidence="2" type="ORF">TIFTF001_028394</name>
</gene>
<evidence type="ECO:0000313" key="3">
    <source>
        <dbReference type="Proteomes" id="UP001187192"/>
    </source>
</evidence>
<dbReference type="EMBL" id="BTGU01000086">
    <property type="protein sequence ID" value="GMN59315.1"/>
    <property type="molecule type" value="Genomic_DNA"/>
</dbReference>
<dbReference type="AlphaFoldDB" id="A0AA88J150"/>
<name>A0AA88J150_FICCA</name>
<proteinExistence type="predicted"/>
<organism evidence="2 3">
    <name type="scientific">Ficus carica</name>
    <name type="common">Common fig</name>
    <dbReference type="NCBI Taxonomy" id="3494"/>
    <lineage>
        <taxon>Eukaryota</taxon>
        <taxon>Viridiplantae</taxon>
        <taxon>Streptophyta</taxon>
        <taxon>Embryophyta</taxon>
        <taxon>Tracheophyta</taxon>
        <taxon>Spermatophyta</taxon>
        <taxon>Magnoliopsida</taxon>
        <taxon>eudicotyledons</taxon>
        <taxon>Gunneridae</taxon>
        <taxon>Pentapetalae</taxon>
        <taxon>rosids</taxon>
        <taxon>fabids</taxon>
        <taxon>Rosales</taxon>
        <taxon>Moraceae</taxon>
        <taxon>Ficeae</taxon>
        <taxon>Ficus</taxon>
    </lineage>
</organism>
<sequence length="263" mass="29738">MFYYLTGLVHGLNWTGLAAPSTPWLRATVSNLMAICDARRVRKVGRVRVGIRAKVSAFQFHSMPACATVIAHLQVLLANRCLAMDARLWWRTIGEPEILGGSWEDLRTLIIARYGPFPDRDAAMPYQNPEIYNDMNFKRYLSYVADLHAYLNESMGHYCRRLQDAMLPYIPELGSPEMRALQLLRDGLPPEVRTFVQAPMVGMTLENMINDIMEAELIAHMLQVDALVDDYKQEPVNDAGISEPPFHGDPLFLPEDPIPAVPL</sequence>
<protein>
    <submittedName>
        <fullName evidence="2">Uncharacterized protein</fullName>
    </submittedName>
</protein>
<keyword evidence="3" id="KW-1185">Reference proteome</keyword>
<dbReference type="Proteomes" id="UP001187192">
    <property type="component" value="Unassembled WGS sequence"/>
</dbReference>